<dbReference type="Pfam" id="PF13936">
    <property type="entry name" value="HTH_38"/>
    <property type="match status" value="1"/>
</dbReference>
<name>A0A4P6YQS0_9LACO</name>
<dbReference type="GO" id="GO:0015074">
    <property type="term" value="P:DNA integration"/>
    <property type="evidence" value="ECO:0007669"/>
    <property type="project" value="InterPro"/>
</dbReference>
<dbReference type="NCBIfam" id="NF033563">
    <property type="entry name" value="transpos_IS30"/>
    <property type="match status" value="1"/>
</dbReference>
<dbReference type="KEGG" id="wei:EQG49_00075"/>
<dbReference type="PANTHER" id="PTHR10948:SF23">
    <property type="entry name" value="TRANSPOSASE INSI FOR INSERTION SEQUENCE ELEMENT IS30A-RELATED"/>
    <property type="match status" value="1"/>
</dbReference>
<proteinExistence type="predicted"/>
<keyword evidence="1" id="KW-0233">DNA recombination</keyword>
<dbReference type="Pfam" id="PF00665">
    <property type="entry name" value="rve"/>
    <property type="match status" value="1"/>
</dbReference>
<dbReference type="InterPro" id="IPR036397">
    <property type="entry name" value="RNaseH_sf"/>
</dbReference>
<dbReference type="GO" id="GO:0032196">
    <property type="term" value="P:transposition"/>
    <property type="evidence" value="ECO:0007669"/>
    <property type="project" value="TreeGrafter"/>
</dbReference>
<dbReference type="Gene3D" id="3.30.420.10">
    <property type="entry name" value="Ribonuclease H-like superfamily/Ribonuclease H"/>
    <property type="match status" value="1"/>
</dbReference>
<dbReference type="GO" id="GO:0003676">
    <property type="term" value="F:nucleic acid binding"/>
    <property type="evidence" value="ECO:0007669"/>
    <property type="project" value="InterPro"/>
</dbReference>
<organism evidence="3 4">
    <name type="scientific">Periweissella cryptocerci</name>
    <dbReference type="NCBI Taxonomy" id="2506420"/>
    <lineage>
        <taxon>Bacteria</taxon>
        <taxon>Bacillati</taxon>
        <taxon>Bacillota</taxon>
        <taxon>Bacilli</taxon>
        <taxon>Lactobacillales</taxon>
        <taxon>Lactobacillaceae</taxon>
        <taxon>Periweissella</taxon>
    </lineage>
</organism>
<dbReference type="Proteomes" id="UP000292886">
    <property type="component" value="Chromosome"/>
</dbReference>
<evidence type="ECO:0000313" key="3">
    <source>
        <dbReference type="EMBL" id="QBO34950.1"/>
    </source>
</evidence>
<feature type="domain" description="Integrase catalytic" evidence="2">
    <location>
        <begin position="163"/>
        <end position="327"/>
    </location>
</feature>
<evidence type="ECO:0000259" key="2">
    <source>
        <dbReference type="PROSITE" id="PS50994"/>
    </source>
</evidence>
<dbReference type="GO" id="GO:0004803">
    <property type="term" value="F:transposase activity"/>
    <property type="evidence" value="ECO:0007669"/>
    <property type="project" value="TreeGrafter"/>
</dbReference>
<dbReference type="SUPFAM" id="SSF53098">
    <property type="entry name" value="Ribonuclease H-like"/>
    <property type="match status" value="1"/>
</dbReference>
<keyword evidence="4" id="KW-1185">Reference proteome</keyword>
<accession>A0A4P6YQS0</accession>
<dbReference type="EMBL" id="CP037940">
    <property type="protein sequence ID" value="QBO34950.1"/>
    <property type="molecule type" value="Genomic_DNA"/>
</dbReference>
<reference evidence="4" key="1">
    <citation type="submission" date="2019-03" db="EMBL/GenBank/DDBJ databases">
        <title>Weissella sp. 26KH-42 Genome sequencing.</title>
        <authorList>
            <person name="Heo J."/>
            <person name="Kim S.-J."/>
            <person name="Kim J.-S."/>
            <person name="Hong S.-B."/>
            <person name="Kwon S.-W."/>
        </authorList>
    </citation>
    <scope>NUCLEOTIDE SEQUENCE [LARGE SCALE GENOMIC DNA]</scope>
    <source>
        <strain evidence="4">26KH-42</strain>
    </source>
</reference>
<evidence type="ECO:0000313" key="4">
    <source>
        <dbReference type="Proteomes" id="UP000292886"/>
    </source>
</evidence>
<dbReference type="GO" id="GO:0006310">
    <property type="term" value="P:DNA recombination"/>
    <property type="evidence" value="ECO:0007669"/>
    <property type="project" value="UniProtKB-KW"/>
</dbReference>
<dbReference type="PANTHER" id="PTHR10948">
    <property type="entry name" value="TRANSPOSASE"/>
    <property type="match status" value="1"/>
</dbReference>
<dbReference type="AlphaFoldDB" id="A0A4P6YQS0"/>
<protein>
    <submittedName>
        <fullName evidence="3">IS30 family transposase</fullName>
    </submittedName>
</protein>
<evidence type="ECO:0000256" key="1">
    <source>
        <dbReference type="ARBA" id="ARBA00023172"/>
    </source>
</evidence>
<dbReference type="GO" id="GO:0005829">
    <property type="term" value="C:cytosol"/>
    <property type="evidence" value="ECO:0007669"/>
    <property type="project" value="TreeGrafter"/>
</dbReference>
<dbReference type="InterPro" id="IPR025246">
    <property type="entry name" value="IS30-like_HTH"/>
</dbReference>
<dbReference type="InterPro" id="IPR053392">
    <property type="entry name" value="Transposase_IS30-like"/>
</dbReference>
<dbReference type="OrthoDB" id="2266792at2"/>
<dbReference type="PROSITE" id="PS50994">
    <property type="entry name" value="INTEGRASE"/>
    <property type="match status" value="1"/>
</dbReference>
<dbReference type="InterPro" id="IPR051917">
    <property type="entry name" value="Transposase-Integrase"/>
</dbReference>
<dbReference type="InterPro" id="IPR012337">
    <property type="entry name" value="RNaseH-like_sf"/>
</dbReference>
<gene>
    <name evidence="3" type="ORF">EQG49_00075</name>
</gene>
<dbReference type="InterPro" id="IPR001584">
    <property type="entry name" value="Integrase_cat-core"/>
</dbReference>
<sequence length="335" mass="39510">MLMKYQTLSSYERVEIEVLLKEGYTQSEIARKLRRNQSTISREVHRSYRRQDVHFDLNLFPYDASYADRVAVENKRLRGVKTKATKARVKKIENYLMKDWSPQQITMGVKNIGVSTVTIYSWIYQGRFENFTENDLYFGRRPRKVKYMPKARPDKSLFVTHSIDNRPALVNSRQQFGHWEADGVEVINSKKIIYTFVERKTRLFAAVLVPDKTFSSVKLAVDTFMSQYEDSVKSITTDRGSEFTSYAFIRLLKHEYNVKIWYSHAYSPQERGTNENRNGRLRRYVPKRKVQRKVTQNIVSYGVRRMNNAPMGVLGWKSPQHQFEKARKAMLKAKK</sequence>
<dbReference type="Gene3D" id="1.10.10.60">
    <property type="entry name" value="Homeodomain-like"/>
    <property type="match status" value="1"/>
</dbReference>